<dbReference type="InterPro" id="IPR008906">
    <property type="entry name" value="HATC_C_dom"/>
</dbReference>
<keyword evidence="4" id="KW-1185">Reference proteome</keyword>
<feature type="domain" description="HAT C-terminal dimerisation" evidence="2">
    <location>
        <begin position="668"/>
        <end position="722"/>
    </location>
</feature>
<dbReference type="AlphaFoldDB" id="A0A7J5XL88"/>
<evidence type="ECO:0000256" key="1">
    <source>
        <dbReference type="SAM" id="MobiDB-lite"/>
    </source>
</evidence>
<dbReference type="InterPro" id="IPR012337">
    <property type="entry name" value="RNaseH-like_sf"/>
</dbReference>
<dbReference type="Proteomes" id="UP000518266">
    <property type="component" value="Unassembled WGS sequence"/>
</dbReference>
<feature type="compositionally biased region" description="Polar residues" evidence="1">
    <location>
        <begin position="113"/>
        <end position="124"/>
    </location>
</feature>
<dbReference type="PANTHER" id="PTHR47501">
    <property type="entry name" value="TRANSPOSASE-RELATED"/>
    <property type="match status" value="1"/>
</dbReference>
<dbReference type="SUPFAM" id="SSF53098">
    <property type="entry name" value="Ribonuclease H-like"/>
    <property type="match status" value="1"/>
</dbReference>
<dbReference type="Pfam" id="PF05699">
    <property type="entry name" value="Dimer_Tnp_hAT"/>
    <property type="match status" value="1"/>
</dbReference>
<evidence type="ECO:0000259" key="2">
    <source>
        <dbReference type="Pfam" id="PF05699"/>
    </source>
</evidence>
<comment type="caution">
    <text evidence="3">The sequence shown here is derived from an EMBL/GenBank/DDBJ whole genome shotgun (WGS) entry which is preliminary data.</text>
</comment>
<evidence type="ECO:0000313" key="3">
    <source>
        <dbReference type="EMBL" id="KAF3837855.1"/>
    </source>
</evidence>
<sequence length="733" mass="81968">MKQFMTQLRKNFSTRLDDFAITKDVLEFVCDPFSISQGGEFSANAKKLLQLDEAALQIQLIDMQASSQMQAALRGQSFHLEAPHDRALTARGTSCMVKPCDQPDVNVSREETQLSVPAGQQTTEKPSDIKAGIPPPEFRLQVSLRPLPSGSASRSSLPLRNKAAKPQSEPAAAALALGHNYKWFNCKNTSMQVKIDLRATGLSAAELKKLVAGYIVEDMLPISTDSESFRRIVEKIPTKSGVKLPQRKSFAGYLEREYDIMDANLKATLGEVDFVSTTADIWTVNNKSFMGVTIHWINSTLQRNKAALACKRIRGRHTYDVIGAEIEEIHSSYGLHGKVVATVTDNASNFAKAFRVYQPCNLESESENEEEGDDEEPTFTDVIEALSTASGDGQFSLPPHYRCASHTINLISTSDVDKHLNSCADTKAVYRSSIAKCTALWTKASRSTLASEQVEEVSRRKLMVPTSTRWNSLYEAISRIITIPLNELNPLCVKLGIKCLNEREYQFLKEYCTVMKPLTVALDILQGDECTYGALLPTLTSLMSKTLALKDDLSRMTASLPDVIVKAIKTRFDAVLDSQEGLLAAATCPKFKLRWLRDERRREHVKELLTTECRKAAPATDNANVSQLPASPAEMDFFDFENQPTESFSAEKEVTDYLRSGYELEILNQFPNLKKMYMKYNTPTPSSAPVERLFSLGGLVLSPKRNRLSDRRFEKLLLMRYNHCFTPKENKKT</sequence>
<evidence type="ECO:0000313" key="4">
    <source>
        <dbReference type="Proteomes" id="UP000518266"/>
    </source>
</evidence>
<feature type="region of interest" description="Disordered" evidence="1">
    <location>
        <begin position="108"/>
        <end position="133"/>
    </location>
</feature>
<proteinExistence type="predicted"/>
<dbReference type="EMBL" id="JAAKFY010000022">
    <property type="protein sequence ID" value="KAF3837855.1"/>
    <property type="molecule type" value="Genomic_DNA"/>
</dbReference>
<dbReference type="PANTHER" id="PTHR47501:SF7">
    <property type="entry name" value="TRANSPOSASE"/>
    <property type="match status" value="1"/>
</dbReference>
<protein>
    <recommendedName>
        <fullName evidence="2">HAT C-terminal dimerisation domain-containing protein</fullName>
    </recommendedName>
</protein>
<dbReference type="GO" id="GO:0046983">
    <property type="term" value="F:protein dimerization activity"/>
    <property type="evidence" value="ECO:0007669"/>
    <property type="project" value="InterPro"/>
</dbReference>
<reference evidence="3 4" key="1">
    <citation type="submission" date="2020-03" db="EMBL/GenBank/DDBJ databases">
        <title>Dissostichus mawsoni Genome sequencing and assembly.</title>
        <authorList>
            <person name="Park H."/>
        </authorList>
    </citation>
    <scope>NUCLEOTIDE SEQUENCE [LARGE SCALE GENOMIC DNA]</scope>
    <source>
        <strain evidence="3">DM0001</strain>
        <tissue evidence="3">Muscle</tissue>
    </source>
</reference>
<name>A0A7J5XL88_DISMA</name>
<gene>
    <name evidence="3" type="ORF">F7725_009623</name>
</gene>
<organism evidence="3 4">
    <name type="scientific">Dissostichus mawsoni</name>
    <name type="common">Antarctic cod</name>
    <dbReference type="NCBI Taxonomy" id="36200"/>
    <lineage>
        <taxon>Eukaryota</taxon>
        <taxon>Metazoa</taxon>
        <taxon>Chordata</taxon>
        <taxon>Craniata</taxon>
        <taxon>Vertebrata</taxon>
        <taxon>Euteleostomi</taxon>
        <taxon>Actinopterygii</taxon>
        <taxon>Neopterygii</taxon>
        <taxon>Teleostei</taxon>
        <taxon>Neoteleostei</taxon>
        <taxon>Acanthomorphata</taxon>
        <taxon>Eupercaria</taxon>
        <taxon>Perciformes</taxon>
        <taxon>Notothenioidei</taxon>
        <taxon>Nototheniidae</taxon>
        <taxon>Dissostichus</taxon>
    </lineage>
</organism>
<dbReference type="OrthoDB" id="8772022at2759"/>
<accession>A0A7J5XL88</accession>